<name>X1GLU7_9ZZZZ</name>
<reference evidence="1" key="1">
    <citation type="journal article" date="2014" name="Front. Microbiol.">
        <title>High frequency of phylogenetically diverse reductive dehalogenase-homologous genes in deep subseafloor sedimentary metagenomes.</title>
        <authorList>
            <person name="Kawai M."/>
            <person name="Futagami T."/>
            <person name="Toyoda A."/>
            <person name="Takaki Y."/>
            <person name="Nishi S."/>
            <person name="Hori S."/>
            <person name="Arai W."/>
            <person name="Tsubouchi T."/>
            <person name="Morono Y."/>
            <person name="Uchiyama I."/>
            <person name="Ito T."/>
            <person name="Fujiyama A."/>
            <person name="Inagaki F."/>
            <person name="Takami H."/>
        </authorList>
    </citation>
    <scope>NUCLEOTIDE SEQUENCE</scope>
    <source>
        <strain evidence="1">Expedition CK06-06</strain>
    </source>
</reference>
<protein>
    <submittedName>
        <fullName evidence="1">Uncharacterized protein</fullName>
    </submittedName>
</protein>
<dbReference type="EMBL" id="BARU01011212">
    <property type="protein sequence ID" value="GAH42584.1"/>
    <property type="molecule type" value="Genomic_DNA"/>
</dbReference>
<feature type="non-terminal residue" evidence="1">
    <location>
        <position position="1"/>
    </location>
</feature>
<gene>
    <name evidence="1" type="ORF">S03H2_21128</name>
</gene>
<dbReference type="AlphaFoldDB" id="X1GLU7"/>
<organism evidence="1">
    <name type="scientific">marine sediment metagenome</name>
    <dbReference type="NCBI Taxonomy" id="412755"/>
    <lineage>
        <taxon>unclassified sequences</taxon>
        <taxon>metagenomes</taxon>
        <taxon>ecological metagenomes</taxon>
    </lineage>
</organism>
<comment type="caution">
    <text evidence="1">The sequence shown here is derived from an EMBL/GenBank/DDBJ whole genome shotgun (WGS) entry which is preliminary data.</text>
</comment>
<sequence length="146" mass="17013">EVEYMRQLAVRGVAYSADPVIQIVTPFTWLDWNWLSFTIVQSMSRRIVDHIVAKGAYRPGGMPTPPPVDIPTDMLTSNEMSRLKDRWWTVPLSIKDAYRHGDKWYAELAADDPNHVLYLAYDQVRCYDKMVKVNRRTAQRTDEQPL</sequence>
<proteinExistence type="predicted"/>
<accession>X1GLU7</accession>
<evidence type="ECO:0000313" key="1">
    <source>
        <dbReference type="EMBL" id="GAH42584.1"/>
    </source>
</evidence>